<protein>
    <recommendedName>
        <fullName evidence="5">T9SS C-terminal target domain-containing protein</fullName>
    </recommendedName>
</protein>
<dbReference type="PANTHER" id="PTHR41339">
    <property type="entry name" value="LIPL48"/>
    <property type="match status" value="1"/>
</dbReference>
<sequence length="458" mass="47361">MLKKINIGSFVKNNIVEPAKKLKNSLRTVAVLSLGAASLTACKKDLNSGSDSFGNRSTSADYNATIVSRPVVVVSGDITTAVHWTAANTYEINGVVTVRGGGSLEIDPGTFIKSSVNPTGTGAPANGVLVIATDGTIDAEGTPTNPIVFTSRYELDGLASPLPKPGDFGGIIILGDARVNTATGTNNIEGLPATDPRFIYGGTDNLDNRGKFRYVRIEYAGFQLAANIEVNGLTLGGVGSLTQVNNVEVAWGLDDGFEFFGGTVSTSDLVALSNDDDQFDFDLGYQGTLANSFAIANKTSTHSASSGASDSNGAEIDNNPATFTASPVTHPIFSNVRIVGTQDLSGITAPGFKNGITVRRGAELELFDSKVTGYNIGLRIDANATAANTLVGTSSVFGFVSAVSAASGTITDDGGNTFPPAAATAPGFSISTQPFYNVAGFVAPTSYSWAKYVYPVVP</sequence>
<dbReference type="Proteomes" id="UP000273898">
    <property type="component" value="Unassembled WGS sequence"/>
</dbReference>
<evidence type="ECO:0000313" key="1">
    <source>
        <dbReference type="EMBL" id="RLJ69567.1"/>
    </source>
</evidence>
<evidence type="ECO:0000313" key="2">
    <source>
        <dbReference type="EMBL" id="TFB28370.1"/>
    </source>
</evidence>
<reference evidence="2 4" key="2">
    <citation type="submission" date="2019-03" db="EMBL/GenBank/DDBJ databases">
        <authorList>
            <person name="He R.-H."/>
        </authorList>
    </citation>
    <scope>NUCLEOTIDE SEQUENCE [LARGE SCALE GENOMIC DNA]</scope>
    <source>
        <strain evidence="2 4">DSM 19624</strain>
    </source>
</reference>
<evidence type="ECO:0008006" key="5">
    <source>
        <dbReference type="Google" id="ProtNLM"/>
    </source>
</evidence>
<name>A0A497XRC2_9SPHI</name>
<dbReference type="Proteomes" id="UP000297429">
    <property type="component" value="Unassembled WGS sequence"/>
</dbReference>
<organism evidence="1 3">
    <name type="scientific">Pedobacter alluvionis</name>
    <dbReference type="NCBI Taxonomy" id="475253"/>
    <lineage>
        <taxon>Bacteria</taxon>
        <taxon>Pseudomonadati</taxon>
        <taxon>Bacteroidota</taxon>
        <taxon>Sphingobacteriia</taxon>
        <taxon>Sphingobacteriales</taxon>
        <taxon>Sphingobacteriaceae</taxon>
        <taxon>Pedobacter</taxon>
    </lineage>
</organism>
<dbReference type="AlphaFoldDB" id="A0A497XRC2"/>
<dbReference type="RefSeq" id="WP_121287959.1">
    <property type="nucleotide sequence ID" value="NZ_RCCK01000016.1"/>
</dbReference>
<keyword evidence="4" id="KW-1185">Reference proteome</keyword>
<comment type="caution">
    <text evidence="1">The sequence shown here is derived from an EMBL/GenBank/DDBJ whole genome shotgun (WGS) entry which is preliminary data.</text>
</comment>
<dbReference type="EMBL" id="SOPX01000006">
    <property type="protein sequence ID" value="TFB28370.1"/>
    <property type="molecule type" value="Genomic_DNA"/>
</dbReference>
<gene>
    <name evidence="1" type="ORF">BCL90_5165</name>
    <name evidence="2" type="ORF">E3V97_23085</name>
</gene>
<reference evidence="1 3" key="1">
    <citation type="submission" date="2018-10" db="EMBL/GenBank/DDBJ databases">
        <title>Genomic Encyclopedia of Archaeal and Bacterial Type Strains, Phase II (KMG-II): from individual species to whole genera.</title>
        <authorList>
            <person name="Goeker M."/>
        </authorList>
    </citation>
    <scope>NUCLEOTIDE SEQUENCE [LARGE SCALE GENOMIC DNA]</scope>
    <source>
        <strain evidence="1 3">DSM 19624</strain>
    </source>
</reference>
<dbReference type="EMBL" id="RCCK01000016">
    <property type="protein sequence ID" value="RLJ69567.1"/>
    <property type="molecule type" value="Genomic_DNA"/>
</dbReference>
<accession>A0A497XRC2</accession>
<dbReference type="OrthoDB" id="1521716at2"/>
<evidence type="ECO:0000313" key="4">
    <source>
        <dbReference type="Proteomes" id="UP000297429"/>
    </source>
</evidence>
<proteinExistence type="predicted"/>
<evidence type="ECO:0000313" key="3">
    <source>
        <dbReference type="Proteomes" id="UP000273898"/>
    </source>
</evidence>
<dbReference type="PANTHER" id="PTHR41339:SF1">
    <property type="entry name" value="SECRETED PROTEIN"/>
    <property type="match status" value="1"/>
</dbReference>